<evidence type="ECO:0000256" key="1">
    <source>
        <dbReference type="ARBA" id="ARBA00004123"/>
    </source>
</evidence>
<keyword evidence="4" id="KW-0158">Chromosome</keyword>
<evidence type="ECO:0000313" key="11">
    <source>
        <dbReference type="EMBL" id="KAG6523371.1"/>
    </source>
</evidence>
<sequence length="369" mass="40650">MVSKDPSTEAEDALKKGCKRRRLVHAQVPEERATSTETPSIEVPSMHLFPAQEDLVQEMQKQSSKRTLSAPPSANLMLEVNSPSGGSPALVPLSTITTLYASSLYPTTPPVLAINITTINQDRYWKLRASDFLSLSIHTHPNSPPSFTTQRGRSVSLIETVGRVVNVQHTDETLTIHIYDGSDSIPCILFLQPHAEHDDDPVVSLDIARRQAASVDSEKLVKVRGKIALSPDGALQLIGCSVTVKHGPNVEVLHIQNLSDASIVWRGMQVWRVETVAVVVSKERTDDYLRSASRDYAEGGRDELGKLVRVRGLIMLGAGVGLQLKVRDVLVERNPNMDYIHLVIGLKDHWAEEALAFGLNDLLPKWVFA</sequence>
<dbReference type="GO" id="GO:0003677">
    <property type="term" value="F:DNA binding"/>
    <property type="evidence" value="ECO:0007669"/>
    <property type="project" value="UniProtKB-KW"/>
</dbReference>
<organism evidence="11 12">
    <name type="scientific">Zingiber officinale</name>
    <name type="common">Ginger</name>
    <name type="synonym">Amomum zingiber</name>
    <dbReference type="NCBI Taxonomy" id="94328"/>
    <lineage>
        <taxon>Eukaryota</taxon>
        <taxon>Viridiplantae</taxon>
        <taxon>Streptophyta</taxon>
        <taxon>Embryophyta</taxon>
        <taxon>Tracheophyta</taxon>
        <taxon>Spermatophyta</taxon>
        <taxon>Magnoliopsida</taxon>
        <taxon>Liliopsida</taxon>
        <taxon>Zingiberales</taxon>
        <taxon>Zingiberaceae</taxon>
        <taxon>Zingiber</taxon>
    </lineage>
</organism>
<dbReference type="PANTHER" id="PTHR13989:SF33">
    <property type="entry name" value="CST COMPLEX SUBUNIT STN1"/>
    <property type="match status" value="1"/>
</dbReference>
<gene>
    <name evidence="11" type="ORF">ZIOFF_013227</name>
</gene>
<dbReference type="SUPFAM" id="SSF50249">
    <property type="entry name" value="Nucleic acid-binding proteins"/>
    <property type="match status" value="1"/>
</dbReference>
<keyword evidence="6" id="KW-0238">DNA-binding</keyword>
<dbReference type="GO" id="GO:0005634">
    <property type="term" value="C:nucleus"/>
    <property type="evidence" value="ECO:0007669"/>
    <property type="project" value="UniProtKB-SubCell"/>
</dbReference>
<dbReference type="Proteomes" id="UP000734854">
    <property type="component" value="Unassembled WGS sequence"/>
</dbReference>
<evidence type="ECO:0000256" key="2">
    <source>
        <dbReference type="ARBA" id="ARBA00004574"/>
    </source>
</evidence>
<dbReference type="GO" id="GO:0000781">
    <property type="term" value="C:chromosome, telomeric region"/>
    <property type="evidence" value="ECO:0007669"/>
    <property type="project" value="UniProtKB-SubCell"/>
</dbReference>
<evidence type="ECO:0000256" key="4">
    <source>
        <dbReference type="ARBA" id="ARBA00022454"/>
    </source>
</evidence>
<dbReference type="PANTHER" id="PTHR13989">
    <property type="entry name" value="REPLICATION PROTEIN A-RELATED"/>
    <property type="match status" value="1"/>
</dbReference>
<keyword evidence="12" id="KW-1185">Reference proteome</keyword>
<proteinExistence type="predicted"/>
<evidence type="ECO:0000256" key="5">
    <source>
        <dbReference type="ARBA" id="ARBA00022895"/>
    </source>
</evidence>
<evidence type="ECO:0000259" key="10">
    <source>
        <dbReference type="Pfam" id="PF01336"/>
    </source>
</evidence>
<dbReference type="Gene3D" id="2.40.50.140">
    <property type="entry name" value="Nucleic acid-binding proteins"/>
    <property type="match status" value="1"/>
</dbReference>
<evidence type="ECO:0000256" key="9">
    <source>
        <dbReference type="SAM" id="MobiDB-lite"/>
    </source>
</evidence>
<evidence type="ECO:0000256" key="8">
    <source>
        <dbReference type="ARBA" id="ARBA00030039"/>
    </source>
</evidence>
<protein>
    <recommendedName>
        <fullName evidence="3">CST complex subunit STN1</fullName>
    </recommendedName>
    <alternativeName>
        <fullName evidence="8">Suppressor of cdc thirteen homolog</fullName>
    </alternativeName>
</protein>
<keyword evidence="7" id="KW-0539">Nucleus</keyword>
<reference evidence="11 12" key="1">
    <citation type="submission" date="2020-08" db="EMBL/GenBank/DDBJ databases">
        <title>Plant Genome Project.</title>
        <authorList>
            <person name="Zhang R.-G."/>
        </authorList>
    </citation>
    <scope>NUCLEOTIDE SEQUENCE [LARGE SCALE GENOMIC DNA]</scope>
    <source>
        <tissue evidence="11">Rhizome</tissue>
    </source>
</reference>
<comment type="caution">
    <text evidence="11">The sequence shown here is derived from an EMBL/GenBank/DDBJ whole genome shotgun (WGS) entry which is preliminary data.</text>
</comment>
<dbReference type="InterPro" id="IPR040260">
    <property type="entry name" value="RFA2-like"/>
</dbReference>
<feature type="domain" description="OB" evidence="10">
    <location>
        <begin position="161"/>
        <end position="242"/>
    </location>
</feature>
<dbReference type="AlphaFoldDB" id="A0A8J5H9D7"/>
<dbReference type="Pfam" id="PF01336">
    <property type="entry name" value="tRNA_anti-codon"/>
    <property type="match status" value="1"/>
</dbReference>
<keyword evidence="5" id="KW-0779">Telomere</keyword>
<evidence type="ECO:0000313" key="12">
    <source>
        <dbReference type="Proteomes" id="UP000734854"/>
    </source>
</evidence>
<comment type="subcellular location">
    <subcellularLocation>
        <location evidence="2">Chromosome</location>
        <location evidence="2">Telomere</location>
    </subcellularLocation>
    <subcellularLocation>
        <location evidence="1">Nucleus</location>
    </subcellularLocation>
</comment>
<feature type="region of interest" description="Disordered" evidence="9">
    <location>
        <begin position="1"/>
        <end position="39"/>
    </location>
</feature>
<evidence type="ECO:0000256" key="3">
    <source>
        <dbReference type="ARBA" id="ARBA00017411"/>
    </source>
</evidence>
<dbReference type="EMBL" id="JACMSC010000004">
    <property type="protein sequence ID" value="KAG6523371.1"/>
    <property type="molecule type" value="Genomic_DNA"/>
</dbReference>
<dbReference type="InterPro" id="IPR004365">
    <property type="entry name" value="NA-bd_OB_tRNA"/>
</dbReference>
<accession>A0A8J5H9D7</accession>
<evidence type="ECO:0000256" key="6">
    <source>
        <dbReference type="ARBA" id="ARBA00023125"/>
    </source>
</evidence>
<evidence type="ECO:0000256" key="7">
    <source>
        <dbReference type="ARBA" id="ARBA00023242"/>
    </source>
</evidence>
<name>A0A8J5H9D7_ZINOF</name>
<dbReference type="InterPro" id="IPR012340">
    <property type="entry name" value="NA-bd_OB-fold"/>
</dbReference>